<evidence type="ECO:0000259" key="2">
    <source>
        <dbReference type="Pfam" id="PF06580"/>
    </source>
</evidence>
<dbReference type="PANTHER" id="PTHR34220:SF7">
    <property type="entry name" value="SENSOR HISTIDINE KINASE YPDA"/>
    <property type="match status" value="1"/>
</dbReference>
<dbReference type="EMBL" id="CP101751">
    <property type="protein sequence ID" value="UUC46899.1"/>
    <property type="molecule type" value="Genomic_DNA"/>
</dbReference>
<sequence length="342" mass="40944">MLKKKELRYHILFWGIMMILDHLLESIMRDKHHEFTWKMLQGFGFTGLQMLIFYLNYLWICPKTIPYKKWKTLALGQLGLFFLFPALRFIIEEIIIFNIVGNHNYVMEDLTVVYYVYDNSYYVIRVLLLSSIVYIVKDLWITNEKMNVLQLEKKQAELQVLKNQLSPHFLFNTLNSFYSDLYDTQPKEAADIMKLSEMLRYVTYENENDLVLLRNEMVFLQHYIDLFQRRFDNTIAVEFRYPDNMKEYRIPSLLLIHFVENAFKHGILDDENHPVSIAVRIEGDRLLFTSTNHYRKSEHYDERGIGQKNIVQRLAILFPDDHVLKVDQDESSYTVILNIPLL</sequence>
<protein>
    <submittedName>
        <fullName evidence="3">Histidine kinase</fullName>
    </submittedName>
</protein>
<gene>
    <name evidence="3" type="ORF">NOX80_06795</name>
</gene>
<evidence type="ECO:0000313" key="3">
    <source>
        <dbReference type="EMBL" id="UUC46899.1"/>
    </source>
</evidence>
<evidence type="ECO:0000313" key="4">
    <source>
        <dbReference type="Proteomes" id="UP001059844"/>
    </source>
</evidence>
<feature type="transmembrane region" description="Helical" evidence="1">
    <location>
        <begin position="120"/>
        <end position="136"/>
    </location>
</feature>
<reference evidence="3" key="1">
    <citation type="submission" date="2022-07" db="EMBL/GenBank/DDBJ databases">
        <title>Isolation, identification, and degradation of a PFOSA degrading strain from sewage treatment plant.</title>
        <authorList>
            <person name="Zhang L."/>
            <person name="Huo Y."/>
        </authorList>
    </citation>
    <scope>NUCLEOTIDE SEQUENCE</scope>
    <source>
        <strain evidence="3">C1</strain>
    </source>
</reference>
<keyword evidence="1" id="KW-0812">Transmembrane</keyword>
<name>A0ABY5IVN8_9FLAO</name>
<dbReference type="PANTHER" id="PTHR34220">
    <property type="entry name" value="SENSOR HISTIDINE KINASE YPDA"/>
    <property type="match status" value="1"/>
</dbReference>
<dbReference type="InterPro" id="IPR050640">
    <property type="entry name" value="Bact_2-comp_sensor_kinase"/>
</dbReference>
<dbReference type="GO" id="GO:0016301">
    <property type="term" value="F:kinase activity"/>
    <property type="evidence" value="ECO:0007669"/>
    <property type="project" value="UniProtKB-KW"/>
</dbReference>
<dbReference type="SUPFAM" id="SSF55874">
    <property type="entry name" value="ATPase domain of HSP90 chaperone/DNA topoisomerase II/histidine kinase"/>
    <property type="match status" value="1"/>
</dbReference>
<keyword evidence="4" id="KW-1185">Reference proteome</keyword>
<keyword evidence="3" id="KW-0418">Kinase</keyword>
<feature type="transmembrane region" description="Helical" evidence="1">
    <location>
        <begin position="40"/>
        <end position="59"/>
    </location>
</feature>
<feature type="transmembrane region" description="Helical" evidence="1">
    <location>
        <begin position="80"/>
        <end position="100"/>
    </location>
</feature>
<keyword evidence="1" id="KW-1133">Transmembrane helix</keyword>
<keyword evidence="1" id="KW-0472">Membrane</keyword>
<proteinExistence type="predicted"/>
<feature type="domain" description="Signal transduction histidine kinase internal region" evidence="2">
    <location>
        <begin position="156"/>
        <end position="234"/>
    </location>
</feature>
<dbReference type="InterPro" id="IPR036890">
    <property type="entry name" value="HATPase_C_sf"/>
</dbReference>
<organism evidence="3 4">
    <name type="scientific">Flavobacterium cerinum</name>
    <dbReference type="NCBI Taxonomy" id="2502784"/>
    <lineage>
        <taxon>Bacteria</taxon>
        <taxon>Pseudomonadati</taxon>
        <taxon>Bacteroidota</taxon>
        <taxon>Flavobacteriia</taxon>
        <taxon>Flavobacteriales</taxon>
        <taxon>Flavobacteriaceae</taxon>
        <taxon>Flavobacterium</taxon>
    </lineage>
</organism>
<dbReference type="InterPro" id="IPR010559">
    <property type="entry name" value="Sig_transdc_His_kin_internal"/>
</dbReference>
<keyword evidence="3" id="KW-0808">Transferase</keyword>
<evidence type="ECO:0000256" key="1">
    <source>
        <dbReference type="SAM" id="Phobius"/>
    </source>
</evidence>
<accession>A0ABY5IVN8</accession>
<dbReference type="RefSeq" id="WP_256552552.1">
    <property type="nucleotide sequence ID" value="NZ_CP101751.1"/>
</dbReference>
<feature type="transmembrane region" description="Helical" evidence="1">
    <location>
        <begin position="7"/>
        <end position="28"/>
    </location>
</feature>
<dbReference type="Pfam" id="PF06580">
    <property type="entry name" value="His_kinase"/>
    <property type="match status" value="1"/>
</dbReference>
<dbReference type="Proteomes" id="UP001059844">
    <property type="component" value="Chromosome"/>
</dbReference>